<dbReference type="PROSITE" id="PS00375">
    <property type="entry name" value="UDPGT"/>
    <property type="match status" value="1"/>
</dbReference>
<evidence type="ECO:0000256" key="6">
    <source>
        <dbReference type="RuleBase" id="RU003718"/>
    </source>
</evidence>
<comment type="pathway">
    <text evidence="1">Secondary metabolite biosynthesis; terpenoid biosynthesis.</text>
</comment>
<evidence type="ECO:0000256" key="7">
    <source>
        <dbReference type="RuleBase" id="RU362057"/>
    </source>
</evidence>
<keyword evidence="3 6" id="KW-0328">Glycosyltransferase</keyword>
<dbReference type="GO" id="GO:0008299">
    <property type="term" value="P:isoprenoid biosynthetic process"/>
    <property type="evidence" value="ECO:0007669"/>
    <property type="project" value="UniProtKB-KW"/>
</dbReference>
<dbReference type="EC" id="2.4.1.-" evidence="7"/>
<accession>A0AAD8N910</accession>
<dbReference type="FunFam" id="3.40.50.2000:FF:000047">
    <property type="entry name" value="Glycosyltransferase"/>
    <property type="match status" value="1"/>
</dbReference>
<dbReference type="PANTHER" id="PTHR48047">
    <property type="entry name" value="GLYCOSYLTRANSFERASE"/>
    <property type="match status" value="1"/>
</dbReference>
<dbReference type="InterPro" id="IPR035595">
    <property type="entry name" value="UDP_glycos_trans_CS"/>
</dbReference>
<evidence type="ECO:0000259" key="8">
    <source>
        <dbReference type="Pfam" id="PF26168"/>
    </source>
</evidence>
<keyword evidence="4 6" id="KW-0808">Transferase</keyword>
<gene>
    <name evidence="9" type="ORF">POM88_010064</name>
</gene>
<name>A0AAD8N910_9APIA</name>
<evidence type="ECO:0000256" key="5">
    <source>
        <dbReference type="ARBA" id="ARBA00023229"/>
    </source>
</evidence>
<reference evidence="9" key="1">
    <citation type="submission" date="2023-02" db="EMBL/GenBank/DDBJ databases">
        <title>Genome of toxic invasive species Heracleum sosnowskyi carries increased number of genes despite the absence of recent whole-genome duplications.</title>
        <authorList>
            <person name="Schelkunov M."/>
            <person name="Shtratnikova V."/>
            <person name="Makarenko M."/>
            <person name="Klepikova A."/>
            <person name="Omelchenko D."/>
            <person name="Novikova G."/>
            <person name="Obukhova E."/>
            <person name="Bogdanov V."/>
            <person name="Penin A."/>
            <person name="Logacheva M."/>
        </authorList>
    </citation>
    <scope>NUCLEOTIDE SEQUENCE</scope>
    <source>
        <strain evidence="9">Hsosn_3</strain>
        <tissue evidence="9">Leaf</tissue>
    </source>
</reference>
<dbReference type="GO" id="GO:0035251">
    <property type="term" value="F:UDP-glucosyltransferase activity"/>
    <property type="evidence" value="ECO:0007669"/>
    <property type="project" value="TreeGrafter"/>
</dbReference>
<organism evidence="9 10">
    <name type="scientific">Heracleum sosnowskyi</name>
    <dbReference type="NCBI Taxonomy" id="360622"/>
    <lineage>
        <taxon>Eukaryota</taxon>
        <taxon>Viridiplantae</taxon>
        <taxon>Streptophyta</taxon>
        <taxon>Embryophyta</taxon>
        <taxon>Tracheophyta</taxon>
        <taxon>Spermatophyta</taxon>
        <taxon>Magnoliopsida</taxon>
        <taxon>eudicotyledons</taxon>
        <taxon>Gunneridae</taxon>
        <taxon>Pentapetalae</taxon>
        <taxon>asterids</taxon>
        <taxon>campanulids</taxon>
        <taxon>Apiales</taxon>
        <taxon>Apiaceae</taxon>
        <taxon>Apioideae</taxon>
        <taxon>apioid superclade</taxon>
        <taxon>Tordylieae</taxon>
        <taxon>Tordyliinae</taxon>
        <taxon>Heracleum</taxon>
    </lineage>
</organism>
<keyword evidence="5" id="KW-0414">Isoprene biosynthesis</keyword>
<sequence>MQTPSFKQLHFVFIPLMSPGHLMPMVDMARLFAQHGTIVTIISTPLNSKRFKSIVDRAVESGLEIRLVDLDFPAAEAGLPEGCENMDSITRDLIKNFFVASQMLQKPFEELFDQLSPRPSCIISGKNLAWTVETARKMKIPRLFFDGMGCFSLSCTHHLQMSEEFKCVSSRFESVLVPGLPHQIKLAKAQLPEALNPGGSGDLNDVRKKMTEAEATADGIIVNTFEELESEYVNEYKRIKGGEVWCIGPLSSCNKLKLDKAERGNFADSPESEIECLKWLDLQEPDSVIYACLGSISGLTASQLKELGLGLEASNKPFIWVIRGGHKSRELEKWIEEEKFEERTKGRGFLLRGWAPQLLILSHSSIGGFLTHCGWNSTLEGVSAGKPIIACPLFAEQFINEKLVVQVLGTGVSAGVEAAVTWGMEDKFGLVMKREDVKNAIEIVLDKAEGQEKRKKARELGKMARMAIEEGGSSYFNMKSLFQFVMAKTELVNQE</sequence>
<dbReference type="SUPFAM" id="SSF53756">
    <property type="entry name" value="UDP-Glycosyltransferase/glycogen phosphorylase"/>
    <property type="match status" value="1"/>
</dbReference>
<reference evidence="9" key="2">
    <citation type="submission" date="2023-05" db="EMBL/GenBank/DDBJ databases">
        <authorList>
            <person name="Schelkunov M.I."/>
        </authorList>
    </citation>
    <scope>NUCLEOTIDE SEQUENCE</scope>
    <source>
        <strain evidence="9">Hsosn_3</strain>
        <tissue evidence="9">Leaf</tissue>
    </source>
</reference>
<evidence type="ECO:0000256" key="2">
    <source>
        <dbReference type="ARBA" id="ARBA00009995"/>
    </source>
</evidence>
<evidence type="ECO:0000256" key="1">
    <source>
        <dbReference type="ARBA" id="ARBA00004721"/>
    </source>
</evidence>
<dbReference type="PANTHER" id="PTHR48047:SF237">
    <property type="entry name" value="UDP-GLYCOSYLTRANSFERASE 73C3-LIKE"/>
    <property type="match status" value="1"/>
</dbReference>
<dbReference type="InterPro" id="IPR058980">
    <property type="entry name" value="Glyco_transf_N"/>
</dbReference>
<feature type="domain" description="Glycosyltransferase N-terminal" evidence="8">
    <location>
        <begin position="10"/>
        <end position="251"/>
    </location>
</feature>
<evidence type="ECO:0000313" key="9">
    <source>
        <dbReference type="EMBL" id="KAK1400201.1"/>
    </source>
</evidence>
<comment type="similarity">
    <text evidence="2 6">Belongs to the UDP-glycosyltransferase family.</text>
</comment>
<dbReference type="Gene3D" id="3.40.50.2000">
    <property type="entry name" value="Glycogen Phosphorylase B"/>
    <property type="match status" value="2"/>
</dbReference>
<evidence type="ECO:0000256" key="3">
    <source>
        <dbReference type="ARBA" id="ARBA00022676"/>
    </source>
</evidence>
<proteinExistence type="inferred from homology"/>
<comment type="caution">
    <text evidence="9">The sequence shown here is derived from an EMBL/GenBank/DDBJ whole genome shotgun (WGS) entry which is preliminary data.</text>
</comment>
<dbReference type="FunFam" id="3.40.50.2000:FF:000071">
    <property type="entry name" value="Glycosyltransferase"/>
    <property type="match status" value="1"/>
</dbReference>
<dbReference type="CDD" id="cd03784">
    <property type="entry name" value="GT1_Gtf-like"/>
    <property type="match status" value="1"/>
</dbReference>
<evidence type="ECO:0000313" key="10">
    <source>
        <dbReference type="Proteomes" id="UP001237642"/>
    </source>
</evidence>
<dbReference type="AlphaFoldDB" id="A0AAD8N910"/>
<dbReference type="Pfam" id="PF26168">
    <property type="entry name" value="Glyco_transf_N"/>
    <property type="match status" value="1"/>
</dbReference>
<dbReference type="Proteomes" id="UP001237642">
    <property type="component" value="Unassembled WGS sequence"/>
</dbReference>
<dbReference type="Pfam" id="PF00201">
    <property type="entry name" value="UDPGT"/>
    <property type="match status" value="1"/>
</dbReference>
<dbReference type="EMBL" id="JAUIZM010000002">
    <property type="protein sequence ID" value="KAK1400201.1"/>
    <property type="molecule type" value="Genomic_DNA"/>
</dbReference>
<dbReference type="InterPro" id="IPR002213">
    <property type="entry name" value="UDP_glucos_trans"/>
</dbReference>
<protein>
    <recommendedName>
        <fullName evidence="7">Glycosyltransferase</fullName>
        <ecNumber evidence="7">2.4.1.-</ecNumber>
    </recommendedName>
</protein>
<evidence type="ECO:0000256" key="4">
    <source>
        <dbReference type="ARBA" id="ARBA00022679"/>
    </source>
</evidence>
<keyword evidence="10" id="KW-1185">Reference proteome</keyword>